<protein>
    <recommendedName>
        <fullName evidence="5">Integral membrane protein</fullName>
    </recommendedName>
</protein>
<evidence type="ECO:0000256" key="2">
    <source>
        <dbReference type="SAM" id="Phobius"/>
    </source>
</evidence>
<sequence length="257" mass="27453">MPADKPLNGQHRPTSTHTPPPARPDRRPLARLRTAWGTAWKDSGFLHQRAAEVRRFWRTGWDDAAVWIKTLALIAGASIVVLIVGTAADIVTTVLGKLSAAPDLDVTDIDGVDGGGLWGTVDHPVRAYLTDQAAHLTVTPAALYRAWQTAGLIALVAGFFGSAGARLTWLLWGAASVVMVWSASPDGGRAAATGLAALMWALASIVALHGLTLRPVIHHHPPRWQFSPNVHVHAAPIPSTKSPDDTPSSTVIRPRQH</sequence>
<evidence type="ECO:0000313" key="4">
    <source>
        <dbReference type="Proteomes" id="UP001230654"/>
    </source>
</evidence>
<evidence type="ECO:0000313" key="3">
    <source>
        <dbReference type="EMBL" id="MDQ0577918.1"/>
    </source>
</evidence>
<keyword evidence="2" id="KW-0472">Membrane</keyword>
<feature type="region of interest" description="Disordered" evidence="1">
    <location>
        <begin position="1"/>
        <end position="27"/>
    </location>
</feature>
<gene>
    <name evidence="3" type="ORF">QF030_000096</name>
</gene>
<evidence type="ECO:0000256" key="1">
    <source>
        <dbReference type="SAM" id="MobiDB-lite"/>
    </source>
</evidence>
<dbReference type="EMBL" id="JAUSWV010000001">
    <property type="protein sequence ID" value="MDQ0577918.1"/>
    <property type="molecule type" value="Genomic_DNA"/>
</dbReference>
<accession>A0ABU0NGI2</accession>
<keyword evidence="4" id="KW-1185">Reference proteome</keyword>
<name>A0ABU0NGI2_STRRH</name>
<feature type="region of interest" description="Disordered" evidence="1">
    <location>
        <begin position="235"/>
        <end position="257"/>
    </location>
</feature>
<evidence type="ECO:0008006" key="5">
    <source>
        <dbReference type="Google" id="ProtNLM"/>
    </source>
</evidence>
<dbReference type="Proteomes" id="UP001230654">
    <property type="component" value="Unassembled WGS sequence"/>
</dbReference>
<comment type="caution">
    <text evidence="3">The sequence shown here is derived from an EMBL/GenBank/DDBJ whole genome shotgun (WGS) entry which is preliminary data.</text>
</comment>
<keyword evidence="2" id="KW-0812">Transmembrane</keyword>
<feature type="transmembrane region" description="Helical" evidence="2">
    <location>
        <begin position="190"/>
        <end position="213"/>
    </location>
</feature>
<feature type="transmembrane region" description="Helical" evidence="2">
    <location>
        <begin position="64"/>
        <end position="88"/>
    </location>
</feature>
<organism evidence="3 4">
    <name type="scientific">Streptomyces rishiriensis</name>
    <dbReference type="NCBI Taxonomy" id="68264"/>
    <lineage>
        <taxon>Bacteria</taxon>
        <taxon>Bacillati</taxon>
        <taxon>Actinomycetota</taxon>
        <taxon>Actinomycetes</taxon>
        <taxon>Kitasatosporales</taxon>
        <taxon>Streptomycetaceae</taxon>
        <taxon>Streptomyces</taxon>
    </lineage>
</organism>
<feature type="compositionally biased region" description="Low complexity" evidence="1">
    <location>
        <begin position="236"/>
        <end position="250"/>
    </location>
</feature>
<reference evidence="3 4" key="1">
    <citation type="submission" date="2023-07" db="EMBL/GenBank/DDBJ databases">
        <title>Comparative genomics of wheat-associated soil bacteria to identify genetic determinants of phenazine resistance.</title>
        <authorList>
            <person name="Mouncey N."/>
        </authorList>
    </citation>
    <scope>NUCLEOTIDE SEQUENCE [LARGE SCALE GENOMIC DNA]</scope>
    <source>
        <strain evidence="3 4">B2I6</strain>
    </source>
</reference>
<dbReference type="RefSeq" id="WP_307160645.1">
    <property type="nucleotide sequence ID" value="NZ_JAUSWV010000001.1"/>
</dbReference>
<keyword evidence="2" id="KW-1133">Transmembrane helix</keyword>
<proteinExistence type="predicted"/>